<feature type="transmembrane region" description="Helical" evidence="1">
    <location>
        <begin position="87"/>
        <end position="115"/>
    </location>
</feature>
<dbReference type="AlphaFoldDB" id="A0A378PZI8"/>
<keyword evidence="1" id="KW-0472">Membrane</keyword>
<dbReference type="RefSeq" id="WP_115369725.1">
    <property type="nucleotide sequence ID" value="NZ_UGPZ01000003.1"/>
</dbReference>
<dbReference type="EMBL" id="UGPZ01000003">
    <property type="protein sequence ID" value="STY93378.1"/>
    <property type="molecule type" value="Genomic_DNA"/>
</dbReference>
<evidence type="ECO:0000313" key="3">
    <source>
        <dbReference type="Proteomes" id="UP000254133"/>
    </source>
</evidence>
<reference evidence="2 3" key="1">
    <citation type="submission" date="2018-06" db="EMBL/GenBank/DDBJ databases">
        <authorList>
            <consortium name="Pathogen Informatics"/>
            <person name="Doyle S."/>
        </authorList>
    </citation>
    <scope>NUCLEOTIDE SEQUENCE [LARGE SCALE GENOMIC DNA]</scope>
    <source>
        <strain evidence="2 3">NCTC9426</strain>
    </source>
</reference>
<evidence type="ECO:0000313" key="2">
    <source>
        <dbReference type="EMBL" id="STY93378.1"/>
    </source>
</evidence>
<gene>
    <name evidence="2" type="ORF">NCTC9426_02102</name>
</gene>
<evidence type="ECO:0000256" key="1">
    <source>
        <dbReference type="SAM" id="Phobius"/>
    </source>
</evidence>
<sequence>MKFAKFLSSFWGVLSFIIIDIVLFLGFSYDELHWYLVNPANNPDWAIQQGISVIVGTFIAMMIGFILPYLIYFSLLNRELTVKETSLSNVIFMTVIFIVVKLVILLVLAFFNYVVRYL</sequence>
<keyword evidence="1" id="KW-0812">Transmembrane</keyword>
<organism evidence="2 3">
    <name type="scientific">Moraxella bovis</name>
    <dbReference type="NCBI Taxonomy" id="476"/>
    <lineage>
        <taxon>Bacteria</taxon>
        <taxon>Pseudomonadati</taxon>
        <taxon>Pseudomonadota</taxon>
        <taxon>Gammaproteobacteria</taxon>
        <taxon>Moraxellales</taxon>
        <taxon>Moraxellaceae</taxon>
        <taxon>Moraxella</taxon>
    </lineage>
</organism>
<dbReference type="Proteomes" id="UP000254133">
    <property type="component" value="Unassembled WGS sequence"/>
</dbReference>
<accession>A0A378PZI8</accession>
<protein>
    <submittedName>
        <fullName evidence="2">Uncharacterized protein</fullName>
    </submittedName>
</protein>
<name>A0A378PZI8_MORBO</name>
<keyword evidence="1" id="KW-1133">Transmembrane helix</keyword>
<proteinExistence type="predicted"/>
<feature type="transmembrane region" description="Helical" evidence="1">
    <location>
        <begin position="49"/>
        <end position="75"/>
    </location>
</feature>
<feature type="transmembrane region" description="Helical" evidence="1">
    <location>
        <begin position="7"/>
        <end position="29"/>
    </location>
</feature>